<evidence type="ECO:0000259" key="2">
    <source>
        <dbReference type="SMART" id="SM00278"/>
    </source>
</evidence>
<protein>
    <submittedName>
        <fullName evidence="3">Helix-hairpin-helix domain-containing protein</fullName>
    </submittedName>
</protein>
<dbReference type="EMBL" id="JAGIBU010000001">
    <property type="protein sequence ID" value="MBS7824136.1"/>
    <property type="molecule type" value="Genomic_DNA"/>
</dbReference>
<feature type="domain" description="Helix-hairpin-helix DNA-binding motif class 1" evidence="2">
    <location>
        <begin position="36"/>
        <end position="52"/>
    </location>
</feature>
<dbReference type="InterPro" id="IPR010994">
    <property type="entry name" value="RuvA_2-like"/>
</dbReference>
<feature type="signal peptide" evidence="1">
    <location>
        <begin position="1"/>
        <end position="21"/>
    </location>
</feature>
<gene>
    <name evidence="3" type="ORF">J7561_02815</name>
</gene>
<dbReference type="NCBIfam" id="TIGR00426">
    <property type="entry name" value="competence protein ComEA helix-hairpin-helix repeat region"/>
    <property type="match status" value="1"/>
</dbReference>
<dbReference type="Proteomes" id="UP000680020">
    <property type="component" value="Unassembled WGS sequence"/>
</dbReference>
<dbReference type="InterPro" id="IPR003583">
    <property type="entry name" value="Hlx-hairpin-Hlx_DNA-bd_motif"/>
</dbReference>
<feature type="domain" description="Helix-hairpin-helix DNA-binding motif class 1" evidence="2">
    <location>
        <begin position="63"/>
        <end position="82"/>
    </location>
</feature>
<proteinExistence type="predicted"/>
<organism evidence="3 4">
    <name type="scientific">Wohlfahrtiimonas chitiniclastica</name>
    <dbReference type="NCBI Taxonomy" id="400946"/>
    <lineage>
        <taxon>Bacteria</taxon>
        <taxon>Pseudomonadati</taxon>
        <taxon>Pseudomonadota</taxon>
        <taxon>Gammaproteobacteria</taxon>
        <taxon>Cardiobacteriales</taxon>
        <taxon>Ignatzschineriaceae</taxon>
        <taxon>Wohlfahrtiimonas</taxon>
    </lineage>
</organism>
<dbReference type="SMART" id="SM00278">
    <property type="entry name" value="HhH1"/>
    <property type="match status" value="2"/>
</dbReference>
<name>A0A162W824_9GAMM</name>
<feature type="chain" id="PRO_5011876455" evidence="1">
    <location>
        <begin position="22"/>
        <end position="105"/>
    </location>
</feature>
<dbReference type="Pfam" id="PF12836">
    <property type="entry name" value="HHH_3"/>
    <property type="match status" value="1"/>
</dbReference>
<dbReference type="PANTHER" id="PTHR21180">
    <property type="entry name" value="ENDONUCLEASE/EXONUCLEASE/PHOSPHATASE FAMILY DOMAIN-CONTAINING PROTEIN 1"/>
    <property type="match status" value="1"/>
</dbReference>
<evidence type="ECO:0000313" key="3">
    <source>
        <dbReference type="EMBL" id="MBS7824136.1"/>
    </source>
</evidence>
<dbReference type="Gene3D" id="1.10.150.280">
    <property type="entry name" value="AF1531-like domain"/>
    <property type="match status" value="1"/>
</dbReference>
<evidence type="ECO:0000313" key="4">
    <source>
        <dbReference type="Proteomes" id="UP000680020"/>
    </source>
</evidence>
<dbReference type="GO" id="GO:0006281">
    <property type="term" value="P:DNA repair"/>
    <property type="evidence" value="ECO:0007669"/>
    <property type="project" value="InterPro"/>
</dbReference>
<sequence>MKRLLQCLAAVGVLCSWSAFALPVNLNTADANTISAEVKGIGPAKADAIVKYRTDKGEFKNMDDLLNVPGIGPKLVEQIKEQVIFTDVVPEAPQTAPDVTPAAQP</sequence>
<dbReference type="GO" id="GO:0015628">
    <property type="term" value="P:protein secretion by the type II secretion system"/>
    <property type="evidence" value="ECO:0007669"/>
    <property type="project" value="TreeGrafter"/>
</dbReference>
<dbReference type="AlphaFoldDB" id="A0A162W824"/>
<dbReference type="InterPro" id="IPR004509">
    <property type="entry name" value="Competence_ComEA_HhH"/>
</dbReference>
<dbReference type="InterPro" id="IPR051675">
    <property type="entry name" value="Endo/Exo/Phosphatase_dom_1"/>
</dbReference>
<dbReference type="PANTHER" id="PTHR21180:SF32">
    <property type="entry name" value="ENDONUCLEASE_EXONUCLEASE_PHOSPHATASE FAMILY DOMAIN-CONTAINING PROTEIN 1"/>
    <property type="match status" value="1"/>
</dbReference>
<dbReference type="SUPFAM" id="SSF47781">
    <property type="entry name" value="RuvA domain 2-like"/>
    <property type="match status" value="1"/>
</dbReference>
<accession>A0A162W824</accession>
<keyword evidence="1" id="KW-0732">Signal</keyword>
<comment type="caution">
    <text evidence="3">The sequence shown here is derived from an EMBL/GenBank/DDBJ whole genome shotgun (WGS) entry which is preliminary data.</text>
</comment>
<reference evidence="3" key="1">
    <citation type="submission" date="2021-03" db="EMBL/GenBank/DDBJ databases">
        <title>Identification and antibiotic profiling of Wohlfahrtiimonas chitiniclastica, an underestimated human pathogen.</title>
        <authorList>
            <person name="Kopf A."/>
            <person name="Bunk B."/>
            <person name="Coldewey S."/>
            <person name="Gunzer F."/>
            <person name="Riedel T."/>
            <person name="Schroettner P."/>
        </authorList>
    </citation>
    <scope>NUCLEOTIDE SEQUENCE</scope>
    <source>
        <strain evidence="3">DSM 100917</strain>
    </source>
</reference>
<dbReference type="RefSeq" id="WP_008314202.1">
    <property type="nucleotide sequence ID" value="NZ_CP115969.1"/>
</dbReference>
<dbReference type="GO" id="GO:0003677">
    <property type="term" value="F:DNA binding"/>
    <property type="evidence" value="ECO:0007669"/>
    <property type="project" value="InterPro"/>
</dbReference>
<evidence type="ECO:0000256" key="1">
    <source>
        <dbReference type="SAM" id="SignalP"/>
    </source>
</evidence>
<dbReference type="GO" id="GO:0015627">
    <property type="term" value="C:type II protein secretion system complex"/>
    <property type="evidence" value="ECO:0007669"/>
    <property type="project" value="TreeGrafter"/>
</dbReference>